<keyword evidence="5" id="KW-1185">Reference proteome</keyword>
<dbReference type="InterPro" id="IPR051016">
    <property type="entry name" value="Diverse_Substrate_AcTransf"/>
</dbReference>
<dbReference type="EMBL" id="JAIUJR010000001">
    <property type="protein sequence ID" value="MCA0131086.1"/>
    <property type="molecule type" value="Genomic_DNA"/>
</dbReference>
<dbReference type="Pfam" id="PF00583">
    <property type="entry name" value="Acetyltransf_1"/>
    <property type="match status" value="1"/>
</dbReference>
<feature type="domain" description="N-acetyltransferase" evidence="3">
    <location>
        <begin position="2"/>
        <end position="152"/>
    </location>
</feature>
<evidence type="ECO:0000259" key="3">
    <source>
        <dbReference type="PROSITE" id="PS51186"/>
    </source>
</evidence>
<evidence type="ECO:0000313" key="5">
    <source>
        <dbReference type="Proteomes" id="UP001198901"/>
    </source>
</evidence>
<dbReference type="RefSeq" id="WP_224524073.1">
    <property type="nucleotide sequence ID" value="NZ_JAIUJR010000001.1"/>
</dbReference>
<keyword evidence="2" id="KW-0012">Acyltransferase</keyword>
<dbReference type="PANTHER" id="PTHR10545:SF29">
    <property type="entry name" value="GH14572P-RELATED"/>
    <property type="match status" value="1"/>
</dbReference>
<gene>
    <name evidence="4" type="ORF">LBU54_00715</name>
</gene>
<dbReference type="InterPro" id="IPR016181">
    <property type="entry name" value="Acyl_CoA_acyltransferase"/>
</dbReference>
<sequence length="158" mass="18201">MCQPRLATKQDMPRVLELIRELAVFEKETDAVEVTLEELEEDGFGPKPKFTCFVVEVNNQVEGIALIYPRYSTWKGEVLHLEDLIVSEAFRGKGLGTSLLDQVVKYAKNRGVKRLGWEVLDWNEPAIKFYESKGARILRDWDVVQLDEIAIDNYIKNL</sequence>
<dbReference type="CDD" id="cd04301">
    <property type="entry name" value="NAT_SF"/>
    <property type="match status" value="1"/>
</dbReference>
<evidence type="ECO:0000256" key="1">
    <source>
        <dbReference type="ARBA" id="ARBA00022679"/>
    </source>
</evidence>
<dbReference type="PROSITE" id="PS51186">
    <property type="entry name" value="GNAT"/>
    <property type="match status" value="1"/>
</dbReference>
<organism evidence="4 5">
    <name type="scientific">Winogradskyella alexanderae</name>
    <dbReference type="NCBI Taxonomy" id="2877123"/>
    <lineage>
        <taxon>Bacteria</taxon>
        <taxon>Pseudomonadati</taxon>
        <taxon>Bacteroidota</taxon>
        <taxon>Flavobacteriia</taxon>
        <taxon>Flavobacteriales</taxon>
        <taxon>Flavobacteriaceae</taxon>
        <taxon>Winogradskyella</taxon>
    </lineage>
</organism>
<reference evidence="5" key="1">
    <citation type="submission" date="2023-07" db="EMBL/GenBank/DDBJ databases">
        <authorList>
            <person name="Yue Y."/>
        </authorList>
    </citation>
    <scope>NUCLEOTIDE SEQUENCE [LARGE SCALE GENOMIC DNA]</scope>
    <source>
        <strain evidence="5">D23</strain>
    </source>
</reference>
<evidence type="ECO:0000313" key="4">
    <source>
        <dbReference type="EMBL" id="MCA0131086.1"/>
    </source>
</evidence>
<dbReference type="InterPro" id="IPR000182">
    <property type="entry name" value="GNAT_dom"/>
</dbReference>
<dbReference type="SUPFAM" id="SSF55729">
    <property type="entry name" value="Acyl-CoA N-acyltransferases (Nat)"/>
    <property type="match status" value="1"/>
</dbReference>
<protein>
    <submittedName>
        <fullName evidence="4">GNAT family N-acetyltransferase</fullName>
    </submittedName>
</protein>
<keyword evidence="1" id="KW-0808">Transferase</keyword>
<proteinExistence type="predicted"/>
<evidence type="ECO:0000256" key="2">
    <source>
        <dbReference type="ARBA" id="ARBA00023315"/>
    </source>
</evidence>
<dbReference type="Gene3D" id="3.40.630.30">
    <property type="match status" value="1"/>
</dbReference>
<comment type="caution">
    <text evidence="4">The sequence shown here is derived from an EMBL/GenBank/DDBJ whole genome shotgun (WGS) entry which is preliminary data.</text>
</comment>
<name>A0ABS7XM82_9FLAO</name>
<accession>A0ABS7XM82</accession>
<dbReference type="PANTHER" id="PTHR10545">
    <property type="entry name" value="DIAMINE N-ACETYLTRANSFERASE"/>
    <property type="match status" value="1"/>
</dbReference>
<dbReference type="Proteomes" id="UP001198901">
    <property type="component" value="Unassembled WGS sequence"/>
</dbReference>